<dbReference type="InterPro" id="IPR001387">
    <property type="entry name" value="Cro/C1-type_HTH"/>
</dbReference>
<organism evidence="2 3">
    <name type="scientific">Paenibacillus dendritiformis C454</name>
    <dbReference type="NCBI Taxonomy" id="1131935"/>
    <lineage>
        <taxon>Bacteria</taxon>
        <taxon>Bacillati</taxon>
        <taxon>Bacillota</taxon>
        <taxon>Bacilli</taxon>
        <taxon>Bacillales</taxon>
        <taxon>Paenibacillaceae</taxon>
        <taxon>Paenibacillus</taxon>
    </lineage>
</organism>
<dbReference type="EMBL" id="AHKH01000039">
    <property type="protein sequence ID" value="EHQ61377.1"/>
    <property type="molecule type" value="Genomic_DNA"/>
</dbReference>
<dbReference type="Proteomes" id="UP000003900">
    <property type="component" value="Unassembled WGS sequence"/>
</dbReference>
<dbReference type="Gene3D" id="1.10.260.40">
    <property type="entry name" value="lambda repressor-like DNA-binding domains"/>
    <property type="match status" value="1"/>
</dbReference>
<dbReference type="PROSITE" id="PS50943">
    <property type="entry name" value="HTH_CROC1"/>
    <property type="match status" value="1"/>
</dbReference>
<keyword evidence="2" id="KW-0238">DNA-binding</keyword>
<dbReference type="SMART" id="SM00530">
    <property type="entry name" value="HTH_XRE"/>
    <property type="match status" value="1"/>
</dbReference>
<protein>
    <submittedName>
        <fullName evidence="2">DNA-binding protein</fullName>
    </submittedName>
</protein>
<dbReference type="InterPro" id="IPR010982">
    <property type="entry name" value="Lambda_DNA-bd_dom_sf"/>
</dbReference>
<dbReference type="STRING" id="1131935.PDENDC454_15352"/>
<dbReference type="Pfam" id="PF01381">
    <property type="entry name" value="HTH_3"/>
    <property type="match status" value="1"/>
</dbReference>
<comment type="caution">
    <text evidence="2">The sequence shown here is derived from an EMBL/GenBank/DDBJ whole genome shotgun (WGS) entry which is preliminary data.</text>
</comment>
<gene>
    <name evidence="2" type="ORF">PDENDC454_15352</name>
</gene>
<feature type="domain" description="HTH cro/C1-type" evidence="1">
    <location>
        <begin position="22"/>
        <end position="77"/>
    </location>
</feature>
<dbReference type="GO" id="GO:0003677">
    <property type="term" value="F:DNA binding"/>
    <property type="evidence" value="ECO:0007669"/>
    <property type="project" value="UniProtKB-KW"/>
</dbReference>
<reference evidence="2 3" key="1">
    <citation type="journal article" date="2012" name="J. Bacteriol.">
        <title>Genome Sequence of the Pattern-Forming Social Bacterium Paenibacillus dendritiformis C454 Chiral Morphotype.</title>
        <authorList>
            <person name="Sirota-Madi A."/>
            <person name="Olender T."/>
            <person name="Helman Y."/>
            <person name="Brainis I."/>
            <person name="Finkelshtein A."/>
            <person name="Roth D."/>
            <person name="Hagai E."/>
            <person name="Leshkowitz D."/>
            <person name="Brodsky L."/>
            <person name="Galatenko V."/>
            <person name="Nikolaev V."/>
            <person name="Gutnick D.L."/>
            <person name="Lancet D."/>
            <person name="Ben-Jacob E."/>
        </authorList>
    </citation>
    <scope>NUCLEOTIDE SEQUENCE [LARGE SCALE GENOMIC DNA]</scope>
    <source>
        <strain evidence="2 3">C454</strain>
    </source>
</reference>
<accession>H3SHQ3</accession>
<dbReference type="RefSeq" id="WP_006677565.1">
    <property type="nucleotide sequence ID" value="NZ_AHKH01000039.1"/>
</dbReference>
<dbReference type="CDD" id="cd00093">
    <property type="entry name" value="HTH_XRE"/>
    <property type="match status" value="1"/>
</dbReference>
<evidence type="ECO:0000313" key="3">
    <source>
        <dbReference type="Proteomes" id="UP000003900"/>
    </source>
</evidence>
<evidence type="ECO:0000259" key="1">
    <source>
        <dbReference type="PROSITE" id="PS50943"/>
    </source>
</evidence>
<keyword evidence="3" id="KW-1185">Reference proteome</keyword>
<dbReference type="SUPFAM" id="SSF47413">
    <property type="entry name" value="lambda repressor-like DNA-binding domains"/>
    <property type="match status" value="1"/>
</dbReference>
<dbReference type="PATRIC" id="fig|1131935.3.peg.3193"/>
<sequence length="441" mass="50888">MPKEGEAVSTVAAKPQSLGELIQYYRQKKELSLSKLQEAVGIDKGSLSRIENSEVKRPDFQSILSIAAVLDIPHDAIVEQYIEIGHKSEVIYAILQNELTTLEYPSLITKIAAKFLESPNEDSLDAVEKLYHTVDSIDHAPTQLSLFNLIVNYSRAHGIMPYIAKGLYRKYMIERNDFSRLKETYQSGKYILDYADFLNDSEKITINYSLAVHAYSLMLYDDSIKFSEYVIKHDKGKYKPYAINNIIFCYYNLKRFEESEQYLEEYKKFDLPCVIENSPLFEAFISEKTGNINLCLNQLSEYLKHSSEYNLVYVVSELFSLHIQANDPGTALQLLDYEEKMVKSLQDIRTTPDKRAKLADFYQLAGNILLQQSAERAFDYYLKSFAEYLKIGLYEKAFESITFINQAIIGDSSLLDIELVKKINSMYMQAINKKIRKGWYT</sequence>
<dbReference type="InterPro" id="IPR011990">
    <property type="entry name" value="TPR-like_helical_dom_sf"/>
</dbReference>
<proteinExistence type="predicted"/>
<name>H3SHQ3_9BACL</name>
<dbReference type="SUPFAM" id="SSF48452">
    <property type="entry name" value="TPR-like"/>
    <property type="match status" value="1"/>
</dbReference>
<dbReference type="AlphaFoldDB" id="H3SHQ3"/>
<evidence type="ECO:0000313" key="2">
    <source>
        <dbReference type="EMBL" id="EHQ61377.1"/>
    </source>
</evidence>